<organism evidence="10 11">
    <name type="scientific">Fodinibius salicampi</name>
    <dbReference type="NCBI Taxonomy" id="1920655"/>
    <lineage>
        <taxon>Bacteria</taxon>
        <taxon>Pseudomonadati</taxon>
        <taxon>Balneolota</taxon>
        <taxon>Balneolia</taxon>
        <taxon>Balneolales</taxon>
        <taxon>Balneolaceae</taxon>
        <taxon>Fodinibius</taxon>
    </lineage>
</organism>
<feature type="chain" id="PRO_5045839744" description="Tricorn protease homolog" evidence="8">
    <location>
        <begin position="22"/>
        <end position="1069"/>
    </location>
</feature>
<dbReference type="SMART" id="SM00245">
    <property type="entry name" value="TSPc"/>
    <property type="match status" value="1"/>
</dbReference>
<dbReference type="Proteomes" id="UP001207337">
    <property type="component" value="Unassembled WGS sequence"/>
</dbReference>
<comment type="caution">
    <text evidence="10">The sequence shown here is derived from an EMBL/GenBank/DDBJ whole genome shotgun (WGS) entry which is preliminary data.</text>
</comment>
<dbReference type="RefSeq" id="WP_265791350.1">
    <property type="nucleotide sequence ID" value="NZ_BAABRS010000004.1"/>
</dbReference>
<dbReference type="PANTHER" id="PTHR43253:SF1">
    <property type="entry name" value="TRICORN PROTEASE HOMOLOG 2-RELATED"/>
    <property type="match status" value="1"/>
</dbReference>
<dbReference type="Gene3D" id="2.30.42.10">
    <property type="match status" value="1"/>
</dbReference>
<evidence type="ECO:0000313" key="10">
    <source>
        <dbReference type="EMBL" id="MCW9714219.1"/>
    </source>
</evidence>
<evidence type="ECO:0000313" key="11">
    <source>
        <dbReference type="Proteomes" id="UP001207337"/>
    </source>
</evidence>
<dbReference type="Pfam" id="PF26550">
    <property type="entry name" value="Tricorn_2nd"/>
    <property type="match status" value="1"/>
</dbReference>
<keyword evidence="11" id="KW-1185">Reference proteome</keyword>
<evidence type="ECO:0000256" key="8">
    <source>
        <dbReference type="SAM" id="SignalP"/>
    </source>
</evidence>
<evidence type="ECO:0000256" key="3">
    <source>
        <dbReference type="ARBA" id="ARBA00022490"/>
    </source>
</evidence>
<dbReference type="InterPro" id="IPR011659">
    <property type="entry name" value="WD40"/>
</dbReference>
<dbReference type="Pfam" id="PF14685">
    <property type="entry name" value="PDZ_Tricorn"/>
    <property type="match status" value="1"/>
</dbReference>
<feature type="signal peptide" evidence="8">
    <location>
        <begin position="1"/>
        <end position="21"/>
    </location>
</feature>
<reference evidence="10 11" key="1">
    <citation type="submission" date="2021-11" db="EMBL/GenBank/DDBJ databases">
        <title>Aliifidinibius sp. nov., a new bacterium isolated from saline soil.</title>
        <authorList>
            <person name="Galisteo C."/>
            <person name="De La Haba R."/>
            <person name="Sanchez-Porro C."/>
            <person name="Ventosa A."/>
        </authorList>
    </citation>
    <scope>NUCLEOTIDE SEQUENCE [LARGE SCALE GENOMIC DNA]</scope>
    <source>
        <strain evidence="10 11">KACC 190600</strain>
    </source>
</reference>
<dbReference type="InterPro" id="IPR029045">
    <property type="entry name" value="ClpP/crotonase-like_dom_sf"/>
</dbReference>
<dbReference type="SMART" id="SM00228">
    <property type="entry name" value="PDZ"/>
    <property type="match status" value="1"/>
</dbReference>
<evidence type="ECO:0000259" key="9">
    <source>
        <dbReference type="PROSITE" id="PS50106"/>
    </source>
</evidence>
<dbReference type="SUPFAM" id="SSF50156">
    <property type="entry name" value="PDZ domain-like"/>
    <property type="match status" value="1"/>
</dbReference>
<dbReference type="Gene3D" id="3.90.226.10">
    <property type="entry name" value="2-enoyl-CoA Hydratase, Chain A, domain 1"/>
    <property type="match status" value="1"/>
</dbReference>
<dbReference type="EC" id="3.4.21.-" evidence="7"/>
<keyword evidence="6 7" id="KW-0720">Serine protease</keyword>
<evidence type="ECO:0000256" key="1">
    <source>
        <dbReference type="ARBA" id="ARBA00004496"/>
    </source>
</evidence>
<evidence type="ECO:0000256" key="7">
    <source>
        <dbReference type="PIRNR" id="PIRNR036421"/>
    </source>
</evidence>
<dbReference type="InterPro" id="IPR005151">
    <property type="entry name" value="Tail-specific_protease"/>
</dbReference>
<dbReference type="Pfam" id="PF03572">
    <property type="entry name" value="Peptidase_S41"/>
    <property type="match status" value="1"/>
</dbReference>
<keyword evidence="8" id="KW-0732">Signal</keyword>
<keyword evidence="4 7" id="KW-0645">Protease</keyword>
<dbReference type="Pfam" id="PF26549">
    <property type="entry name" value="Tricorn_N"/>
    <property type="match status" value="1"/>
</dbReference>
<keyword evidence="3 7" id="KW-0963">Cytoplasm</keyword>
<dbReference type="SUPFAM" id="SSF82171">
    <property type="entry name" value="DPP6 N-terminal domain-like"/>
    <property type="match status" value="1"/>
</dbReference>
<dbReference type="EMBL" id="JAJNDC010000004">
    <property type="protein sequence ID" value="MCW9714219.1"/>
    <property type="molecule type" value="Genomic_DNA"/>
</dbReference>
<keyword evidence="5 7" id="KW-0378">Hydrolase</keyword>
<evidence type="ECO:0000256" key="4">
    <source>
        <dbReference type="ARBA" id="ARBA00022670"/>
    </source>
</evidence>
<dbReference type="InterPro" id="IPR001478">
    <property type="entry name" value="PDZ"/>
</dbReference>
<dbReference type="InterPro" id="IPR029414">
    <property type="entry name" value="Tricorn_PDZ"/>
</dbReference>
<dbReference type="PIRSF" id="PIRSF036421">
    <property type="entry name" value="Tricorn_protease"/>
    <property type="match status" value="1"/>
</dbReference>
<comment type="function">
    <text evidence="7">Degrades oligopeptides.</text>
</comment>
<dbReference type="Gene3D" id="3.30.750.44">
    <property type="match status" value="1"/>
</dbReference>
<dbReference type="Gene3D" id="2.120.10.60">
    <property type="entry name" value="Tricorn protease N-terminal domain"/>
    <property type="match status" value="1"/>
</dbReference>
<dbReference type="PROSITE" id="PS50106">
    <property type="entry name" value="PDZ"/>
    <property type="match status" value="1"/>
</dbReference>
<dbReference type="SUPFAM" id="SSF69304">
    <property type="entry name" value="Tricorn protease N-terminal domain"/>
    <property type="match status" value="1"/>
</dbReference>
<dbReference type="Pfam" id="PF14684">
    <property type="entry name" value="Tricorn_C1"/>
    <property type="match status" value="1"/>
</dbReference>
<feature type="domain" description="PDZ" evidence="9">
    <location>
        <begin position="751"/>
        <end position="805"/>
    </location>
</feature>
<proteinExistence type="inferred from homology"/>
<accession>A0ABT3Q274</accession>
<dbReference type="PANTHER" id="PTHR43253">
    <property type="entry name" value="TRICORN PROTEASE HOMOLOG 2-RELATED"/>
    <property type="match status" value="1"/>
</dbReference>
<dbReference type="Gene3D" id="2.120.10.30">
    <property type="entry name" value="TolB, C-terminal domain"/>
    <property type="match status" value="3"/>
</dbReference>
<evidence type="ECO:0000256" key="2">
    <source>
        <dbReference type="ARBA" id="ARBA00008524"/>
    </source>
</evidence>
<evidence type="ECO:0000256" key="5">
    <source>
        <dbReference type="ARBA" id="ARBA00022801"/>
    </source>
</evidence>
<dbReference type="InterPro" id="IPR012393">
    <property type="entry name" value="Tricorn_protease"/>
</dbReference>
<dbReference type="SUPFAM" id="SSF52096">
    <property type="entry name" value="ClpP/crotonase"/>
    <property type="match status" value="1"/>
</dbReference>
<comment type="similarity">
    <text evidence="2 7">Belongs to the peptidase S41B family.</text>
</comment>
<dbReference type="CDD" id="cd07562">
    <property type="entry name" value="Peptidase_S41_TRI"/>
    <property type="match status" value="1"/>
</dbReference>
<comment type="subcellular location">
    <subcellularLocation>
        <location evidence="1 7">Cytoplasm</location>
    </subcellularLocation>
</comment>
<dbReference type="InterPro" id="IPR028204">
    <property type="entry name" value="Tricorn_C1"/>
</dbReference>
<protein>
    <recommendedName>
        <fullName evidence="7">Tricorn protease homolog</fullName>
        <ecNumber evidence="7">3.4.21.-</ecNumber>
    </recommendedName>
</protein>
<name>A0ABT3Q274_9BACT</name>
<evidence type="ECO:0000256" key="6">
    <source>
        <dbReference type="ARBA" id="ARBA00022825"/>
    </source>
</evidence>
<sequence>MKKFIFVLGFFFSLSAIPVQAQSDEPFVRFPSVSPDGKIIAFSYQGDIWTVPVSGGRAIRLTVHEAYESLPKWSPDGDKIAFISDRHGNDDLFVMNANGSQIRRITYHSTTDELTGWTNDNKLIFTTDRLYNQIEWEPEIHTVPAEGGTPERYFDAFGFMSTMSPNGKFMVFVRGYNGVYRKNYDGPANKDLWLYHTESQTFRQLTDAEGNDMYPTFANDQALYFISERDGTHNLYRITLTDKGMPSSSPNQITHLEGDGIRYFDVSPNNQTVVMEYQTGIYTLDGNNMEPISIEVSHDDRFYNIERKTFTEKAEEFVISPNGDLMAFVIEGEIFVKPNDPDKNRAVRVTDHPYRDRDVAFLNDKTLIFSSDRNGQYDLYSLKSGQDETDNLFESMRFETTQLTSTEEEDERNPIISPNGEKVVFNRGRGKLVAADISDSAKLSEEQILLDTGWATARDIAWSPDNEWLAYALPNLDFNTEVYIHPVDGNTDPVNISKHPHPDTDPVWSPDGSKLAFLSSRNNGDNDIWFAWLTKRDWQRTELEWGKSQKPKEVTPEDTANVNVEIDFDNIYKRLQQVTSLPGNESDIAISEDGQTFYFVTNRDSRREYNADQDLYQVTWDGSERKALTDGDINPRDVRLNIDLNALYLRRDGGTISRYNLDEDRLEQFPFQAKMTINHSKQHEQIFEEAWRTIDNGFYDPDFHGKNWDQLHDHYKPWAMQASSDRDFEDVINMMLGELNASHMGFYGSERAETQSIRTGLLGVEVTPVEKGAKIDRVVSNSPADREVSKLHVGEVITHIDDQPVAQTDNFYQLLTDKVDTPILLTVENTKGEQREITIEPTGNLSDELYKEWIEKRKELTEQYSNSRLGYIHIQGMNWPSFERFERELVAAGEGKEGIVIDVRYNGGGWTTDYLLTVLNYRQHAYTIPRGATNNLSQRKTEFRDHYPFGERLPLSSWTRHSITLANQNSYSNAEIFSHAYKQLNLGTLVGEPTFGAVISTGGAGLMGDSYIRLPFRGWFVKATDQNMEHGPAVPDIEVINPPDYRSKEDTQLIRAVDILLQQIDNDNR</sequence>
<dbReference type="InterPro" id="IPR036034">
    <property type="entry name" value="PDZ_sf"/>
</dbReference>
<gene>
    <name evidence="10" type="ORF">LQ318_15010</name>
</gene>
<dbReference type="Pfam" id="PF07676">
    <property type="entry name" value="PD40"/>
    <property type="match status" value="1"/>
</dbReference>
<dbReference type="InterPro" id="IPR011042">
    <property type="entry name" value="6-blade_b-propeller_TolB-like"/>
</dbReference>